<keyword evidence="6" id="KW-0539">Nucleus</keyword>
<name>A0A7J6YAN1_TRYCR</name>
<dbReference type="GO" id="GO:0005840">
    <property type="term" value="C:ribosome"/>
    <property type="evidence" value="ECO:0007669"/>
    <property type="project" value="UniProtKB-KW"/>
</dbReference>
<dbReference type="PROSITE" id="PS50294">
    <property type="entry name" value="WD_REPEATS_REGION"/>
    <property type="match status" value="1"/>
</dbReference>
<dbReference type="GO" id="GO:0003723">
    <property type="term" value="F:RNA binding"/>
    <property type="evidence" value="ECO:0007669"/>
    <property type="project" value="TreeGrafter"/>
</dbReference>
<evidence type="ECO:0000256" key="8">
    <source>
        <dbReference type="PROSITE-ProRule" id="PRU00221"/>
    </source>
</evidence>
<dbReference type="SUPFAM" id="SSF50978">
    <property type="entry name" value="WD40 repeat-like"/>
    <property type="match status" value="1"/>
</dbReference>
<dbReference type="InterPro" id="IPR019775">
    <property type="entry name" value="WD40_repeat_CS"/>
</dbReference>
<evidence type="ECO:0000313" key="12">
    <source>
        <dbReference type="Proteomes" id="UP000583944"/>
    </source>
</evidence>
<protein>
    <recommendedName>
        <fullName evidence="7">Cleavage stimulation factor 50 kDa subunit</fullName>
    </recommendedName>
</protein>
<dbReference type="PROSITE" id="PS00678">
    <property type="entry name" value="WD_REPEATS_1"/>
    <property type="match status" value="1"/>
</dbReference>
<keyword evidence="5" id="KW-0687">Ribonucleoprotein</keyword>
<feature type="repeat" description="WD" evidence="8">
    <location>
        <begin position="413"/>
        <end position="454"/>
    </location>
</feature>
<dbReference type="PANTHER" id="PTHR44133">
    <property type="entry name" value="CLEAVAGE STIMULATION FACTOR SUBUNIT 1"/>
    <property type="match status" value="1"/>
</dbReference>
<keyword evidence="2 8" id="KW-0853">WD repeat</keyword>
<evidence type="ECO:0000256" key="4">
    <source>
        <dbReference type="ARBA" id="ARBA00022737"/>
    </source>
</evidence>
<evidence type="ECO:0000256" key="2">
    <source>
        <dbReference type="ARBA" id="ARBA00022574"/>
    </source>
</evidence>
<dbReference type="InterPro" id="IPR032028">
    <property type="entry name" value="CSTF1_dimer"/>
</dbReference>
<evidence type="ECO:0000256" key="7">
    <source>
        <dbReference type="ARBA" id="ARBA00029851"/>
    </source>
</evidence>
<keyword evidence="5" id="KW-0689">Ribosomal protein</keyword>
<dbReference type="InterPro" id="IPR038184">
    <property type="entry name" value="CSTF1_dimer_sf"/>
</dbReference>
<reference evidence="11 12" key="1">
    <citation type="journal article" date="2019" name="Genome Biol. Evol.">
        <title>Nanopore Sequencing Significantly Improves Genome Assembly of the Protozoan Parasite Trypanosoma cruzi.</title>
        <authorList>
            <person name="Diaz-Viraque F."/>
            <person name="Pita S."/>
            <person name="Greif G."/>
            <person name="de Souza R.C.M."/>
            <person name="Iraola G."/>
            <person name="Robello C."/>
        </authorList>
    </citation>
    <scope>NUCLEOTIDE SEQUENCE [LARGE SCALE GENOMIC DNA]</scope>
    <source>
        <strain evidence="11 12">Berenice</strain>
    </source>
</reference>
<dbReference type="PANTHER" id="PTHR44133:SF2">
    <property type="entry name" value="CLEAVAGE STIMULATION FACTOR SUBUNIT 1"/>
    <property type="match status" value="1"/>
</dbReference>
<dbReference type="VEuPathDB" id="TriTrypDB:BCY84_18516"/>
<evidence type="ECO:0000256" key="6">
    <source>
        <dbReference type="ARBA" id="ARBA00023242"/>
    </source>
</evidence>
<evidence type="ECO:0000256" key="3">
    <source>
        <dbReference type="ARBA" id="ARBA00022664"/>
    </source>
</evidence>
<dbReference type="GO" id="GO:0031124">
    <property type="term" value="P:mRNA 3'-end processing"/>
    <property type="evidence" value="ECO:0007669"/>
    <property type="project" value="InterPro"/>
</dbReference>
<evidence type="ECO:0000256" key="5">
    <source>
        <dbReference type="ARBA" id="ARBA00022980"/>
    </source>
</evidence>
<feature type="repeat" description="WD" evidence="8">
    <location>
        <begin position="464"/>
        <end position="491"/>
    </location>
</feature>
<dbReference type="Gene3D" id="1.20.960.50">
    <property type="entry name" value="Cleavage stimulation factor subunit 1, dimerisation domain"/>
    <property type="match status" value="1"/>
</dbReference>
<dbReference type="Pfam" id="PF00400">
    <property type="entry name" value="WD40"/>
    <property type="match status" value="4"/>
</dbReference>
<dbReference type="PROSITE" id="PS50082">
    <property type="entry name" value="WD_REPEATS_2"/>
    <property type="match status" value="2"/>
</dbReference>
<accession>A0A7J6YAN1</accession>
<dbReference type="GO" id="GO:0005848">
    <property type="term" value="C:mRNA cleavage stimulating factor complex"/>
    <property type="evidence" value="ECO:0007669"/>
    <property type="project" value="InterPro"/>
</dbReference>
<feature type="transmembrane region" description="Helical" evidence="9">
    <location>
        <begin position="6"/>
        <end position="34"/>
    </location>
</feature>
<feature type="transmembrane region" description="Helical" evidence="9">
    <location>
        <begin position="41"/>
        <end position="59"/>
    </location>
</feature>
<dbReference type="SMART" id="SM00320">
    <property type="entry name" value="WD40"/>
    <property type="match status" value="6"/>
</dbReference>
<keyword evidence="9" id="KW-0812">Transmembrane</keyword>
<comment type="subcellular location">
    <subcellularLocation>
        <location evidence="1">Nucleus</location>
    </subcellularLocation>
</comment>
<dbReference type="Pfam" id="PF16699">
    <property type="entry name" value="CSTF1_dimer"/>
    <property type="match status" value="1"/>
</dbReference>
<dbReference type="Proteomes" id="UP000583944">
    <property type="component" value="Unassembled WGS sequence"/>
</dbReference>
<dbReference type="InterPro" id="IPR044633">
    <property type="entry name" value="CstF1-like"/>
</dbReference>
<evidence type="ECO:0000256" key="9">
    <source>
        <dbReference type="SAM" id="Phobius"/>
    </source>
</evidence>
<comment type="caution">
    <text evidence="11">The sequence shown here is derived from an EMBL/GenBank/DDBJ whole genome shotgun (WGS) entry which is preliminary data.</text>
</comment>
<keyword evidence="9" id="KW-1133">Transmembrane helix</keyword>
<sequence length="589" mass="64725">MLKETQIVLTFFFVFLRLFFFFFYICVYVCLCACGSCHSSYVVYFACSLFLFFFLSLNTCVGSTEQGMSGEAEGKNGAGEATATPHHTNTVDHSNAVIRKRPRAACLRQNFSRQLYQMMIRQLHHDGYLGAAAAVADATGVVVPRLEKDSQRLSKLVSMGLAHEASNITEMENFMTYEVVERYLGASKLYLPLHLTESSTVGQMAYRMRERFTTSSLGGVVRRVNISPDGSLAACGGNNGLCVVFSLKTMEDLMALEEVRQENQFRGLDGSGGSGNVGVRNASNKITELAEARRFHEHTQSVEAMHFHPSRPLLLTGGREGDLYLRDYSQPNNKVLHKLHDTFPIRSAVFHPSGEYILYATDHTAPRLLNLRTWKLMTPNTVSGNENNAAATNIITGRSGMLNRGGFYRRGTDDSHTAALCDVDFSLDGRLLASCSLDGSLIVYDGVSSRPVAKVNNAHSSVPVTSVKFSRTGNFILSAGMDSVARLWDLRRSDGGCGTAEVMSFGEPGKCNHRSIHAAFSCNESHVLLQDTSLFAIHSYCVYSSDKSYSLVVPNHMQRGFAAAPFCNVVVSGGDDCRVRLWTPAWAAA</sequence>
<dbReference type="VEuPathDB" id="TriTrypDB:ECC02_003203"/>
<dbReference type="EMBL" id="JABDHM010000017">
    <property type="protein sequence ID" value="KAF5223749.1"/>
    <property type="molecule type" value="Genomic_DNA"/>
</dbReference>
<dbReference type="AlphaFoldDB" id="A0A7J6YAN1"/>
<organism evidence="11 12">
    <name type="scientific">Trypanosoma cruzi</name>
    <dbReference type="NCBI Taxonomy" id="5693"/>
    <lineage>
        <taxon>Eukaryota</taxon>
        <taxon>Discoba</taxon>
        <taxon>Euglenozoa</taxon>
        <taxon>Kinetoplastea</taxon>
        <taxon>Metakinetoplastina</taxon>
        <taxon>Trypanosomatida</taxon>
        <taxon>Trypanosomatidae</taxon>
        <taxon>Trypanosoma</taxon>
        <taxon>Schizotrypanum</taxon>
    </lineage>
</organism>
<evidence type="ECO:0000259" key="10">
    <source>
        <dbReference type="Pfam" id="PF16699"/>
    </source>
</evidence>
<keyword evidence="3" id="KW-0507">mRNA processing</keyword>
<feature type="domain" description="Cleavage stimulation factor subunit 1 dimerisation" evidence="10">
    <location>
        <begin position="114"/>
        <end position="164"/>
    </location>
</feature>
<evidence type="ECO:0000256" key="1">
    <source>
        <dbReference type="ARBA" id="ARBA00004123"/>
    </source>
</evidence>
<proteinExistence type="predicted"/>
<dbReference type="InterPro" id="IPR036322">
    <property type="entry name" value="WD40_repeat_dom_sf"/>
</dbReference>
<dbReference type="InterPro" id="IPR015943">
    <property type="entry name" value="WD40/YVTN_repeat-like_dom_sf"/>
</dbReference>
<evidence type="ECO:0000313" key="11">
    <source>
        <dbReference type="EMBL" id="KAF5223749.1"/>
    </source>
</evidence>
<dbReference type="Gene3D" id="2.130.10.10">
    <property type="entry name" value="YVTN repeat-like/Quinoprotein amine dehydrogenase"/>
    <property type="match status" value="2"/>
</dbReference>
<keyword evidence="4" id="KW-0677">Repeat</keyword>
<gene>
    <name evidence="11" type="ORF">ECC02_003203</name>
</gene>
<dbReference type="InterPro" id="IPR001680">
    <property type="entry name" value="WD40_rpt"/>
</dbReference>
<keyword evidence="9" id="KW-0472">Membrane</keyword>